<sequence>MQYSAEDEERLQTYAHIHLRGKSDLPVTEKLHELQKKVKLKWLQFSINAFVVVVLTYMYFTGSYDLHPLFYYPLSLLFVVNMGLIHFQVRQIRELREYLKSSD</sequence>
<feature type="transmembrane region" description="Helical" evidence="1">
    <location>
        <begin position="70"/>
        <end position="89"/>
    </location>
</feature>
<accession>A0A316TSD5</accession>
<keyword evidence="1" id="KW-0472">Membrane</keyword>
<keyword evidence="1" id="KW-1133">Transmembrane helix</keyword>
<organism evidence="2 3">
    <name type="scientific">Rhodohalobacter mucosus</name>
    <dbReference type="NCBI Taxonomy" id="2079485"/>
    <lineage>
        <taxon>Bacteria</taxon>
        <taxon>Pseudomonadati</taxon>
        <taxon>Balneolota</taxon>
        <taxon>Balneolia</taxon>
        <taxon>Balneolales</taxon>
        <taxon>Balneolaceae</taxon>
        <taxon>Rhodohalobacter</taxon>
    </lineage>
</organism>
<dbReference type="Proteomes" id="UP000245533">
    <property type="component" value="Unassembled WGS sequence"/>
</dbReference>
<feature type="transmembrane region" description="Helical" evidence="1">
    <location>
        <begin position="45"/>
        <end position="64"/>
    </location>
</feature>
<reference evidence="2 3" key="1">
    <citation type="submission" date="2018-05" db="EMBL/GenBank/DDBJ databases">
        <title>Rhodohalobacter halophilus gen. nov., sp. nov., a moderately halophilic member of the family Balneolaceae.</title>
        <authorList>
            <person name="Liu Z.-W."/>
        </authorList>
    </citation>
    <scope>NUCLEOTIDE SEQUENCE [LARGE SCALE GENOMIC DNA]</scope>
    <source>
        <strain evidence="2 3">8A47</strain>
    </source>
</reference>
<evidence type="ECO:0008006" key="4">
    <source>
        <dbReference type="Google" id="ProtNLM"/>
    </source>
</evidence>
<dbReference type="RefSeq" id="WP_109648052.1">
    <property type="nucleotide sequence ID" value="NZ_QGGB01000011.1"/>
</dbReference>
<dbReference type="EMBL" id="QGGB01000011">
    <property type="protein sequence ID" value="PWN05144.1"/>
    <property type="molecule type" value="Genomic_DNA"/>
</dbReference>
<protein>
    <recommendedName>
        <fullName evidence="4">2TM domain-containing protein</fullName>
    </recommendedName>
</protein>
<keyword evidence="1" id="KW-0812">Transmembrane</keyword>
<evidence type="ECO:0000313" key="2">
    <source>
        <dbReference type="EMBL" id="PWN05144.1"/>
    </source>
</evidence>
<evidence type="ECO:0000313" key="3">
    <source>
        <dbReference type="Proteomes" id="UP000245533"/>
    </source>
</evidence>
<evidence type="ECO:0000256" key="1">
    <source>
        <dbReference type="SAM" id="Phobius"/>
    </source>
</evidence>
<comment type="caution">
    <text evidence="2">The sequence shown here is derived from an EMBL/GenBank/DDBJ whole genome shotgun (WGS) entry which is preliminary data.</text>
</comment>
<proteinExistence type="predicted"/>
<dbReference type="AlphaFoldDB" id="A0A316TSD5"/>
<gene>
    <name evidence="2" type="ORF">DDZ15_15565</name>
</gene>
<keyword evidence="3" id="KW-1185">Reference proteome</keyword>
<name>A0A316TSD5_9BACT</name>